<dbReference type="EMBL" id="CP019082">
    <property type="protein sequence ID" value="APW58927.1"/>
    <property type="molecule type" value="Genomic_DNA"/>
</dbReference>
<accession>A0A1U7CJ47</accession>
<feature type="region of interest" description="Disordered" evidence="1">
    <location>
        <begin position="85"/>
        <end position="185"/>
    </location>
</feature>
<dbReference type="InterPro" id="IPR010870">
    <property type="entry name" value="Porin_O/P"/>
</dbReference>
<dbReference type="InterPro" id="IPR023614">
    <property type="entry name" value="Porin_dom_sf"/>
</dbReference>
<gene>
    <name evidence="2" type="ORF">BSF38_00339</name>
</gene>
<evidence type="ECO:0000313" key="3">
    <source>
        <dbReference type="Proteomes" id="UP000186309"/>
    </source>
</evidence>
<dbReference type="Proteomes" id="UP000186309">
    <property type="component" value="Chromosome"/>
</dbReference>
<keyword evidence="3" id="KW-1185">Reference proteome</keyword>
<dbReference type="Gene3D" id="2.40.160.10">
    <property type="entry name" value="Porin"/>
    <property type="match status" value="1"/>
</dbReference>
<evidence type="ECO:0000313" key="2">
    <source>
        <dbReference type="EMBL" id="APW58927.1"/>
    </source>
</evidence>
<dbReference type="STRING" id="1387353.BSF38_00339"/>
<organism evidence="2 3">
    <name type="scientific">Paludisphaera borealis</name>
    <dbReference type="NCBI Taxonomy" id="1387353"/>
    <lineage>
        <taxon>Bacteria</taxon>
        <taxon>Pseudomonadati</taxon>
        <taxon>Planctomycetota</taxon>
        <taxon>Planctomycetia</taxon>
        <taxon>Isosphaerales</taxon>
        <taxon>Isosphaeraceae</taxon>
        <taxon>Paludisphaera</taxon>
    </lineage>
</organism>
<dbReference type="SUPFAM" id="SSF56935">
    <property type="entry name" value="Porins"/>
    <property type="match status" value="1"/>
</dbReference>
<dbReference type="Pfam" id="PF07396">
    <property type="entry name" value="Porin_O_P"/>
    <property type="match status" value="1"/>
</dbReference>
<dbReference type="AlphaFoldDB" id="A0A1U7CJ47"/>
<reference evidence="3" key="1">
    <citation type="submission" date="2016-12" db="EMBL/GenBank/DDBJ databases">
        <title>Comparative genomics of four Isosphaeraceae planctomycetes: a common pool of plasmids and glycoside hydrolase genes.</title>
        <authorList>
            <person name="Ivanova A."/>
        </authorList>
    </citation>
    <scope>NUCLEOTIDE SEQUENCE [LARGE SCALE GENOMIC DNA]</scope>
    <source>
        <strain evidence="3">PX4</strain>
    </source>
</reference>
<dbReference type="OrthoDB" id="9807854at2"/>
<name>A0A1U7CJ47_9BACT</name>
<dbReference type="RefSeq" id="WP_083712622.1">
    <property type="nucleotide sequence ID" value="NZ_CP019082.1"/>
</dbReference>
<proteinExistence type="predicted"/>
<dbReference type="KEGG" id="pbor:BSF38_00339"/>
<evidence type="ECO:0000256" key="1">
    <source>
        <dbReference type="SAM" id="MobiDB-lite"/>
    </source>
</evidence>
<sequence>MLRDEGPRRRAHWAIAAVLTCCATTSAWGQAPAPTPAPQPAATVSHEPTVEERLRALEETNKALIEQNRQLSGQLGRMSEQYGKVNQQLQSLSRELDGSVVRARQDPSVQPPRSDRSDEGGAGARDNPAEPSGGGGGPAQSLDVRGGDGTFQPPRSDRSDEGGAGARDNPAESSRTTPFKGPGKIPLKVNFGPGIEFETDNGEYQFQIHNQTQVEGRFYNQSAQSPGAGGFDVPRERFIIAGRLSKPIEYDASLESAYGTVNLLNAFVNWHYDDRLMVKFGRFKVPYLYEYYAISNTDLLQPERSLFGANFGLNRGVGAQIWGQLFKKSVDYAVGIFDGPRNQQLDFNAGKDVIAYFDARPFQENAALPALKYFNIGGSADFGSQNNAVYPTALRTSVSGTNNPGAFSAAPSFFQWNNNVIESGERAMWSLHTAYYYKQLSVIGEWQGAFADYALTNVVGAKNVRVPLNGFYVAAGYFLTGETVNRRSQVRPNKPFDLRKKSFGLGAWELQGRYSLLTMGDEVFTGGLADPNIWTNRVQSFDLGLNWYMNEYLKIYLDWQHSEFGAPVLYAPGKLQSSSDLFWVRGQIYF</sequence>
<evidence type="ECO:0008006" key="4">
    <source>
        <dbReference type="Google" id="ProtNLM"/>
    </source>
</evidence>
<feature type="region of interest" description="Disordered" evidence="1">
    <location>
        <begin position="27"/>
        <end position="47"/>
    </location>
</feature>
<protein>
    <recommendedName>
        <fullName evidence="4">Phosphate-selective porin O and P</fullName>
    </recommendedName>
</protein>